<comment type="caution">
    <text evidence="1">The sequence shown here is derived from an EMBL/GenBank/DDBJ whole genome shotgun (WGS) entry which is preliminary data.</text>
</comment>
<feature type="non-terminal residue" evidence="1">
    <location>
        <position position="171"/>
    </location>
</feature>
<evidence type="ECO:0000313" key="1">
    <source>
        <dbReference type="EMBL" id="GAG43972.1"/>
    </source>
</evidence>
<dbReference type="InterPro" id="IPR015915">
    <property type="entry name" value="Kelch-typ_b-propeller"/>
</dbReference>
<proteinExistence type="predicted"/>
<dbReference type="Pfam" id="PF01344">
    <property type="entry name" value="Kelch_1"/>
    <property type="match status" value="1"/>
</dbReference>
<dbReference type="Gene3D" id="2.120.10.80">
    <property type="entry name" value="Kelch-type beta propeller"/>
    <property type="match status" value="1"/>
</dbReference>
<dbReference type="EMBL" id="BARS01056590">
    <property type="protein sequence ID" value="GAG43972.1"/>
    <property type="molecule type" value="Genomic_DNA"/>
</dbReference>
<dbReference type="SUPFAM" id="SSF117281">
    <property type="entry name" value="Kelch motif"/>
    <property type="match status" value="1"/>
</dbReference>
<gene>
    <name evidence="1" type="ORF">S01H1_83281</name>
</gene>
<dbReference type="InterPro" id="IPR006652">
    <property type="entry name" value="Kelch_1"/>
</dbReference>
<organism evidence="1">
    <name type="scientific">marine sediment metagenome</name>
    <dbReference type="NCBI Taxonomy" id="412755"/>
    <lineage>
        <taxon>unclassified sequences</taxon>
        <taxon>metagenomes</taxon>
        <taxon>ecological metagenomes</taxon>
    </lineage>
</organism>
<protein>
    <submittedName>
        <fullName evidence="1">Uncharacterized protein</fullName>
    </submittedName>
</protein>
<feature type="non-terminal residue" evidence="1">
    <location>
        <position position="1"/>
    </location>
</feature>
<reference evidence="1" key="1">
    <citation type="journal article" date="2014" name="Front. Microbiol.">
        <title>High frequency of phylogenetically diverse reductive dehalogenase-homologous genes in deep subseafloor sedimentary metagenomes.</title>
        <authorList>
            <person name="Kawai M."/>
            <person name="Futagami T."/>
            <person name="Toyoda A."/>
            <person name="Takaki Y."/>
            <person name="Nishi S."/>
            <person name="Hori S."/>
            <person name="Arai W."/>
            <person name="Tsubouchi T."/>
            <person name="Morono Y."/>
            <person name="Uchiyama I."/>
            <person name="Ito T."/>
            <person name="Fujiyama A."/>
            <person name="Inagaki F."/>
            <person name="Takami H."/>
        </authorList>
    </citation>
    <scope>NUCLEOTIDE SEQUENCE</scope>
    <source>
        <strain evidence="1">Expedition CK06-06</strain>
    </source>
</reference>
<accession>X0Y9L8</accession>
<dbReference type="AlphaFoldDB" id="X0Y9L8"/>
<name>X0Y9L8_9ZZZZ</name>
<sequence>TVFGASGNIVFTEINDTNIYDEYGVLISEADGKSYADARIIVLHVPDATTIEPIKIFSTYNERGLTERRVGQEYGMVLVITDVVDDVDPFEPPVIVPPEKEASVYSVTVERYNIDSNDWSYAASMQISRSAPFTGSVDNHVYVFGGFLDNEVTITPVTEVYDAMNDSWSVA</sequence>